<evidence type="ECO:0000313" key="2">
    <source>
        <dbReference type="Proteomes" id="UP000637695"/>
    </source>
</evidence>
<reference evidence="1" key="2">
    <citation type="submission" date="2020-09" db="EMBL/GenBank/DDBJ databases">
        <authorList>
            <person name="Sun Q."/>
            <person name="Ohkuma M."/>
        </authorList>
    </citation>
    <scope>NUCLEOTIDE SEQUENCE</scope>
    <source>
        <strain evidence="1">JCM 18487</strain>
    </source>
</reference>
<name>A0A917KI72_9BACL</name>
<sequence>MSNQHTANHNDALTMVGALQRNGEYESVIQYRNRIIDDTVIVPIPWKAVHRANVRHLVRRSNG</sequence>
<evidence type="ECO:0000313" key="1">
    <source>
        <dbReference type="EMBL" id="GGJ13387.1"/>
    </source>
</evidence>
<dbReference type="AlphaFoldDB" id="A0A917KI72"/>
<accession>A0A917KI72</accession>
<organism evidence="1 2">
    <name type="scientific">Alicyclobacillus cellulosilyticus</name>
    <dbReference type="NCBI Taxonomy" id="1003997"/>
    <lineage>
        <taxon>Bacteria</taxon>
        <taxon>Bacillati</taxon>
        <taxon>Bacillota</taxon>
        <taxon>Bacilli</taxon>
        <taxon>Bacillales</taxon>
        <taxon>Alicyclobacillaceae</taxon>
        <taxon>Alicyclobacillus</taxon>
    </lineage>
</organism>
<reference evidence="1" key="1">
    <citation type="journal article" date="2014" name="Int. J. Syst. Evol. Microbiol.">
        <title>Complete genome sequence of Corynebacterium casei LMG S-19264T (=DSM 44701T), isolated from a smear-ripened cheese.</title>
        <authorList>
            <consortium name="US DOE Joint Genome Institute (JGI-PGF)"/>
            <person name="Walter F."/>
            <person name="Albersmeier A."/>
            <person name="Kalinowski J."/>
            <person name="Ruckert C."/>
        </authorList>
    </citation>
    <scope>NUCLEOTIDE SEQUENCE</scope>
    <source>
        <strain evidence="1">JCM 18487</strain>
    </source>
</reference>
<comment type="caution">
    <text evidence="1">The sequence shown here is derived from an EMBL/GenBank/DDBJ whole genome shotgun (WGS) entry which is preliminary data.</text>
</comment>
<dbReference type="RefSeq" id="WP_188883316.1">
    <property type="nucleotide sequence ID" value="NZ_BMOY01000053.1"/>
</dbReference>
<gene>
    <name evidence="1" type="ORF">GCM10010885_23330</name>
</gene>
<keyword evidence="2" id="KW-1185">Reference proteome</keyword>
<protein>
    <submittedName>
        <fullName evidence="1">Uncharacterized protein</fullName>
    </submittedName>
</protein>
<dbReference type="EMBL" id="BMOY01000053">
    <property type="protein sequence ID" value="GGJ13387.1"/>
    <property type="molecule type" value="Genomic_DNA"/>
</dbReference>
<dbReference type="Proteomes" id="UP000637695">
    <property type="component" value="Unassembled WGS sequence"/>
</dbReference>
<proteinExistence type="predicted"/>